<name>A0ABR2VNF2_9FUNG</name>
<keyword evidence="3" id="KW-1185">Reference proteome</keyword>
<sequence length="321" mass="35814">MKCESQISYTQSSVPNQQGDSLQIEHTDAVLSNASPSKSKQSVLTTPNAMTEVDIVIPKHNLGKSHTYYDYMNIHMEMNENLVKYPQSPAPSARKKRFQTVEPYNKHESTLTYTETKSERNSELPSSQSKISEKMSGESEDEFEDIVSKPMPKLKASSGLKVKRLITSKPKKGDYLSENSDGTHLDIHDLDVYSPVKRINCISSSKSMSLPNPSITPLKNIRTVEVTRQIRNTFSSTGVCKASIGLKASSSVKPLLTNKLVTQPNSSKYIFSLLLSLYMYYLMYLNLDSSPSSPIVFGGPARVGLTRKHKSKPLHPYLQSL</sequence>
<accession>A0ABR2VNF2</accession>
<organism evidence="2 3">
    <name type="scientific">Basidiobolus ranarum</name>
    <dbReference type="NCBI Taxonomy" id="34480"/>
    <lineage>
        <taxon>Eukaryota</taxon>
        <taxon>Fungi</taxon>
        <taxon>Fungi incertae sedis</taxon>
        <taxon>Zoopagomycota</taxon>
        <taxon>Entomophthoromycotina</taxon>
        <taxon>Basidiobolomycetes</taxon>
        <taxon>Basidiobolales</taxon>
        <taxon>Basidiobolaceae</taxon>
        <taxon>Basidiobolus</taxon>
    </lineage>
</organism>
<evidence type="ECO:0000313" key="2">
    <source>
        <dbReference type="EMBL" id="KAK9686387.1"/>
    </source>
</evidence>
<dbReference type="EMBL" id="JASJQH010008842">
    <property type="protein sequence ID" value="KAK9686387.1"/>
    <property type="molecule type" value="Genomic_DNA"/>
</dbReference>
<gene>
    <name evidence="2" type="ORF">K7432_015182</name>
</gene>
<proteinExistence type="predicted"/>
<evidence type="ECO:0000256" key="1">
    <source>
        <dbReference type="SAM" id="MobiDB-lite"/>
    </source>
</evidence>
<protein>
    <submittedName>
        <fullName evidence="2">Uncharacterized protein</fullName>
    </submittedName>
</protein>
<dbReference type="Proteomes" id="UP001479436">
    <property type="component" value="Unassembled WGS sequence"/>
</dbReference>
<evidence type="ECO:0000313" key="3">
    <source>
        <dbReference type="Proteomes" id="UP001479436"/>
    </source>
</evidence>
<reference evidence="2 3" key="1">
    <citation type="submission" date="2023-04" db="EMBL/GenBank/DDBJ databases">
        <title>Genome of Basidiobolus ranarum AG-B5.</title>
        <authorList>
            <person name="Stajich J.E."/>
            <person name="Carter-House D."/>
            <person name="Gryganskyi A."/>
        </authorList>
    </citation>
    <scope>NUCLEOTIDE SEQUENCE [LARGE SCALE GENOMIC DNA]</scope>
    <source>
        <strain evidence="2 3">AG-B5</strain>
    </source>
</reference>
<comment type="caution">
    <text evidence="2">The sequence shown here is derived from an EMBL/GenBank/DDBJ whole genome shotgun (WGS) entry which is preliminary data.</text>
</comment>
<feature type="region of interest" description="Disordered" evidence="1">
    <location>
        <begin position="86"/>
        <end position="139"/>
    </location>
</feature>